<name>A0A315YCR6_9EURY</name>
<protein>
    <submittedName>
        <fullName evidence="1">Uncharacterized protein</fullName>
    </submittedName>
</protein>
<organism evidence="1 2">
    <name type="scientific">Methanobrevibacter thaueri</name>
    <dbReference type="NCBI Taxonomy" id="190975"/>
    <lineage>
        <taxon>Archaea</taxon>
        <taxon>Methanobacteriati</taxon>
        <taxon>Methanobacteriota</taxon>
        <taxon>Methanomada group</taxon>
        <taxon>Methanobacteria</taxon>
        <taxon>Methanobacteriales</taxon>
        <taxon>Methanobacteriaceae</taxon>
        <taxon>Methanobrevibacter</taxon>
    </lineage>
</organism>
<dbReference type="AlphaFoldDB" id="A0A315YCR6"/>
<dbReference type="Proteomes" id="UP000251717">
    <property type="component" value="Unassembled WGS sequence"/>
</dbReference>
<reference evidence="1 2" key="1">
    <citation type="submission" date="2017-03" db="EMBL/GenBank/DDBJ databases">
        <title>Genome sequence of Methanobrevibacter thaueri.</title>
        <authorList>
            <person name="Poehlein A."/>
            <person name="Seedorf H."/>
            <person name="Daniel R."/>
        </authorList>
    </citation>
    <scope>NUCLEOTIDE SEQUENCE [LARGE SCALE GENOMIC DNA]</scope>
    <source>
        <strain evidence="1 2">DSM 11995</strain>
    </source>
</reference>
<sequence>MLRLRYKKHSSENWINHDSAAGAETISGNVRAI</sequence>
<accession>A0A315YCR6</accession>
<evidence type="ECO:0000313" key="1">
    <source>
        <dbReference type="EMBL" id="PWB88392.1"/>
    </source>
</evidence>
<gene>
    <name evidence="1" type="ORF">MBBTH_00080</name>
</gene>
<dbReference type="EMBL" id="MZGS01000002">
    <property type="protein sequence ID" value="PWB88392.1"/>
    <property type="molecule type" value="Genomic_DNA"/>
</dbReference>
<evidence type="ECO:0000313" key="2">
    <source>
        <dbReference type="Proteomes" id="UP000251717"/>
    </source>
</evidence>
<keyword evidence="2" id="KW-1185">Reference proteome</keyword>
<proteinExistence type="predicted"/>
<comment type="caution">
    <text evidence="1">The sequence shown here is derived from an EMBL/GenBank/DDBJ whole genome shotgun (WGS) entry which is preliminary data.</text>
</comment>